<sequence>MFHGPAGQWLEGVVATASPEPPMELHEIRYFLAVARLGSFTKAADHCNVTQPALTRAIQKLEDELGGLLFSRERGHVHLTDLGRLLEPEFGEMLERRERAKRAASRFLRLEGAELRLGVMCTIGPLRFVSFLNHFRVTHPGIELTLVEGVPARLTEMLLAGELDVAIMADPRGFPEPLRASPLYEERFMVACGPAHDFACRNAIRMRDMAGQIYLQRINCEFRDHLAEILREQGTEILRSHRSEREDWIQSMVAAGMGVCFLPEFSATLPGLSLLPVMEPVVAREVCLVTVSGRRWCSPLAALVAALGQYTWPASRFSLDEEAA</sequence>
<evidence type="ECO:0000256" key="1">
    <source>
        <dbReference type="ARBA" id="ARBA00009437"/>
    </source>
</evidence>
<dbReference type="PRINTS" id="PR00039">
    <property type="entry name" value="HTHLYSR"/>
</dbReference>
<dbReference type="InterPro" id="IPR036388">
    <property type="entry name" value="WH-like_DNA-bd_sf"/>
</dbReference>
<dbReference type="GO" id="GO:0003677">
    <property type="term" value="F:DNA binding"/>
    <property type="evidence" value="ECO:0007669"/>
    <property type="project" value="UniProtKB-KW"/>
</dbReference>
<dbReference type="Gene3D" id="3.40.190.10">
    <property type="entry name" value="Periplasmic binding protein-like II"/>
    <property type="match status" value="2"/>
</dbReference>
<dbReference type="Pfam" id="PF03466">
    <property type="entry name" value="LysR_substrate"/>
    <property type="match status" value="1"/>
</dbReference>
<dbReference type="InterPro" id="IPR005119">
    <property type="entry name" value="LysR_subst-bd"/>
</dbReference>
<dbReference type="Proteomes" id="UP000321960">
    <property type="component" value="Unassembled WGS sequence"/>
</dbReference>
<dbReference type="FunFam" id="1.10.10.10:FF:000001">
    <property type="entry name" value="LysR family transcriptional regulator"/>
    <property type="match status" value="1"/>
</dbReference>
<keyword evidence="2" id="KW-0805">Transcription regulation</keyword>
<dbReference type="PANTHER" id="PTHR30346:SF29">
    <property type="entry name" value="LYSR SUBSTRATE-BINDING"/>
    <property type="match status" value="1"/>
</dbReference>
<evidence type="ECO:0000313" key="6">
    <source>
        <dbReference type="EMBL" id="GEP07800.1"/>
    </source>
</evidence>
<evidence type="ECO:0000313" key="8">
    <source>
        <dbReference type="Proteomes" id="UP000321960"/>
    </source>
</evidence>
<dbReference type="InterPro" id="IPR000847">
    <property type="entry name" value="LysR_HTH_N"/>
</dbReference>
<feature type="domain" description="HTH lysR-type" evidence="5">
    <location>
        <begin position="23"/>
        <end position="80"/>
    </location>
</feature>
<evidence type="ECO:0000313" key="9">
    <source>
        <dbReference type="Proteomes" id="UP001156856"/>
    </source>
</evidence>
<evidence type="ECO:0000256" key="4">
    <source>
        <dbReference type="ARBA" id="ARBA00023163"/>
    </source>
</evidence>
<dbReference type="GO" id="GO:0032993">
    <property type="term" value="C:protein-DNA complex"/>
    <property type="evidence" value="ECO:0007669"/>
    <property type="project" value="TreeGrafter"/>
</dbReference>
<keyword evidence="4" id="KW-0804">Transcription</keyword>
<dbReference type="EMBL" id="BSPK01000084">
    <property type="protein sequence ID" value="GLS65810.1"/>
    <property type="molecule type" value="Genomic_DNA"/>
</dbReference>
<reference evidence="7" key="4">
    <citation type="submission" date="2023-01" db="EMBL/GenBank/DDBJ databases">
        <title>Draft genome sequence of Methylobacterium oxalidis strain NBRC 107715.</title>
        <authorList>
            <person name="Sun Q."/>
            <person name="Mori K."/>
        </authorList>
    </citation>
    <scope>NUCLEOTIDE SEQUENCE</scope>
    <source>
        <strain evidence="7">NBRC 107715</strain>
    </source>
</reference>
<dbReference type="InterPro" id="IPR036390">
    <property type="entry name" value="WH_DNA-bd_sf"/>
</dbReference>
<dbReference type="PANTHER" id="PTHR30346">
    <property type="entry name" value="TRANSCRIPTIONAL DUAL REGULATOR HCAR-RELATED"/>
    <property type="match status" value="1"/>
</dbReference>
<dbReference type="Proteomes" id="UP001156856">
    <property type="component" value="Unassembled WGS sequence"/>
</dbReference>
<dbReference type="CDD" id="cd05466">
    <property type="entry name" value="PBP2_LTTR_substrate"/>
    <property type="match status" value="1"/>
</dbReference>
<comment type="caution">
    <text evidence="6">The sequence shown here is derived from an EMBL/GenBank/DDBJ whole genome shotgun (WGS) entry which is preliminary data.</text>
</comment>
<keyword evidence="3" id="KW-0238">DNA-binding</keyword>
<evidence type="ECO:0000313" key="7">
    <source>
        <dbReference type="EMBL" id="GLS65810.1"/>
    </source>
</evidence>
<protein>
    <submittedName>
        <fullName evidence="6">Transcriptional regulator</fullName>
    </submittedName>
</protein>
<accession>A0A512JCV1</accession>
<dbReference type="GO" id="GO:0003700">
    <property type="term" value="F:DNA-binding transcription factor activity"/>
    <property type="evidence" value="ECO:0007669"/>
    <property type="project" value="InterPro"/>
</dbReference>
<dbReference type="SUPFAM" id="SSF53850">
    <property type="entry name" value="Periplasmic binding protein-like II"/>
    <property type="match status" value="1"/>
</dbReference>
<reference evidence="7" key="1">
    <citation type="journal article" date="2014" name="Int. J. Syst. Evol. Microbiol.">
        <title>Complete genome of a new Firmicutes species belonging to the dominant human colonic microbiota ('Ruminococcus bicirculans') reveals two chromosomes and a selective capacity to utilize plant glucans.</title>
        <authorList>
            <consortium name="NISC Comparative Sequencing Program"/>
            <person name="Wegmann U."/>
            <person name="Louis P."/>
            <person name="Goesmann A."/>
            <person name="Henrissat B."/>
            <person name="Duncan S.H."/>
            <person name="Flint H.J."/>
        </authorList>
    </citation>
    <scope>NUCLEOTIDE SEQUENCE</scope>
    <source>
        <strain evidence="7">NBRC 107715</strain>
    </source>
</reference>
<dbReference type="Pfam" id="PF00126">
    <property type="entry name" value="HTH_1"/>
    <property type="match status" value="1"/>
</dbReference>
<dbReference type="Gene3D" id="1.10.10.10">
    <property type="entry name" value="Winged helix-like DNA-binding domain superfamily/Winged helix DNA-binding domain"/>
    <property type="match status" value="1"/>
</dbReference>
<dbReference type="AlphaFoldDB" id="A0A512JCV1"/>
<name>A0A512JCV1_9HYPH</name>
<evidence type="ECO:0000259" key="5">
    <source>
        <dbReference type="PROSITE" id="PS50931"/>
    </source>
</evidence>
<reference evidence="9" key="2">
    <citation type="journal article" date="2019" name="Int. J. Syst. Evol. Microbiol.">
        <title>The Global Catalogue of Microorganisms (GCM) 10K type strain sequencing project: providing services to taxonomists for standard genome sequencing and annotation.</title>
        <authorList>
            <consortium name="The Broad Institute Genomics Platform"/>
            <consortium name="The Broad Institute Genome Sequencing Center for Infectious Disease"/>
            <person name="Wu L."/>
            <person name="Ma J."/>
        </authorList>
    </citation>
    <scope>NUCLEOTIDE SEQUENCE [LARGE SCALE GENOMIC DNA]</scope>
    <source>
        <strain evidence="9">NBRC 107715</strain>
    </source>
</reference>
<dbReference type="PROSITE" id="PS50931">
    <property type="entry name" value="HTH_LYSR"/>
    <property type="match status" value="1"/>
</dbReference>
<proteinExistence type="inferred from homology"/>
<evidence type="ECO:0000256" key="3">
    <source>
        <dbReference type="ARBA" id="ARBA00023125"/>
    </source>
</evidence>
<comment type="similarity">
    <text evidence="1">Belongs to the LysR transcriptional regulatory family.</text>
</comment>
<gene>
    <name evidence="7" type="ORF">GCM10007888_41920</name>
    <name evidence="6" type="ORF">MOX02_58380</name>
</gene>
<organism evidence="6 8">
    <name type="scientific">Methylobacterium oxalidis</name>
    <dbReference type="NCBI Taxonomy" id="944322"/>
    <lineage>
        <taxon>Bacteria</taxon>
        <taxon>Pseudomonadati</taxon>
        <taxon>Pseudomonadota</taxon>
        <taxon>Alphaproteobacteria</taxon>
        <taxon>Hyphomicrobiales</taxon>
        <taxon>Methylobacteriaceae</taxon>
        <taxon>Methylobacterium</taxon>
    </lineage>
</organism>
<dbReference type="EMBL" id="BJZU01000185">
    <property type="protein sequence ID" value="GEP07800.1"/>
    <property type="molecule type" value="Genomic_DNA"/>
</dbReference>
<evidence type="ECO:0000256" key="2">
    <source>
        <dbReference type="ARBA" id="ARBA00023015"/>
    </source>
</evidence>
<keyword evidence="9" id="KW-1185">Reference proteome</keyword>
<dbReference type="SUPFAM" id="SSF46785">
    <property type="entry name" value="Winged helix' DNA-binding domain"/>
    <property type="match status" value="1"/>
</dbReference>
<reference evidence="6 8" key="3">
    <citation type="submission" date="2019-07" db="EMBL/GenBank/DDBJ databases">
        <title>Whole genome shotgun sequence of Methylobacterium oxalidis NBRC 107715.</title>
        <authorList>
            <person name="Hosoyama A."/>
            <person name="Uohara A."/>
            <person name="Ohji S."/>
            <person name="Ichikawa N."/>
        </authorList>
    </citation>
    <scope>NUCLEOTIDE SEQUENCE [LARGE SCALE GENOMIC DNA]</scope>
    <source>
        <strain evidence="6 8">NBRC 107715</strain>
    </source>
</reference>